<keyword evidence="3" id="KW-1185">Reference proteome</keyword>
<dbReference type="Proteomes" id="UP000826656">
    <property type="component" value="Unassembled WGS sequence"/>
</dbReference>
<evidence type="ECO:0000313" key="2">
    <source>
        <dbReference type="EMBL" id="KAH0755916.1"/>
    </source>
</evidence>
<sequence>MQKNIGTKASPNVTFVKHLATLRRIAITSNRSKQFFVKNGRKKRKKTFSLLLNLMLQQKKKNVASLLSAFKNEVVDDSWLWHKRFCHLSFHGLKLLKKKDMVQGLPEIHTEMKVENTSIISLDVLNQEEDEVEEDIPQGEKSQI</sequence>
<dbReference type="InterPro" id="IPR025724">
    <property type="entry name" value="GAG-pre-integrase_dom"/>
</dbReference>
<comment type="caution">
    <text evidence="2">The sequence shown here is derived from an EMBL/GenBank/DDBJ whole genome shotgun (WGS) entry which is preliminary data.</text>
</comment>
<feature type="domain" description="GAG-pre-integrase" evidence="1">
    <location>
        <begin position="63"/>
        <end position="108"/>
    </location>
</feature>
<name>A0ABQ7UXQ0_SOLTU</name>
<dbReference type="Pfam" id="PF13976">
    <property type="entry name" value="gag_pre-integrs"/>
    <property type="match status" value="1"/>
</dbReference>
<accession>A0ABQ7UXQ0</accession>
<reference evidence="2 3" key="1">
    <citation type="journal article" date="2021" name="bioRxiv">
        <title>Chromosome-scale and haplotype-resolved genome assembly of a tetraploid potato cultivar.</title>
        <authorList>
            <person name="Sun H."/>
            <person name="Jiao W.-B."/>
            <person name="Krause K."/>
            <person name="Campoy J.A."/>
            <person name="Goel M."/>
            <person name="Folz-Donahue K."/>
            <person name="Kukat C."/>
            <person name="Huettel B."/>
            <person name="Schneeberger K."/>
        </authorList>
    </citation>
    <scope>NUCLEOTIDE SEQUENCE [LARGE SCALE GENOMIC DNA]</scope>
    <source>
        <strain evidence="2">SolTubOtavaFocal</strain>
        <tissue evidence="2">Leaves</tissue>
    </source>
</reference>
<protein>
    <recommendedName>
        <fullName evidence="1">GAG-pre-integrase domain-containing protein</fullName>
    </recommendedName>
</protein>
<evidence type="ECO:0000313" key="3">
    <source>
        <dbReference type="Proteomes" id="UP000826656"/>
    </source>
</evidence>
<gene>
    <name evidence="2" type="ORF">KY290_026186</name>
</gene>
<evidence type="ECO:0000259" key="1">
    <source>
        <dbReference type="Pfam" id="PF13976"/>
    </source>
</evidence>
<organism evidence="2 3">
    <name type="scientific">Solanum tuberosum</name>
    <name type="common">Potato</name>
    <dbReference type="NCBI Taxonomy" id="4113"/>
    <lineage>
        <taxon>Eukaryota</taxon>
        <taxon>Viridiplantae</taxon>
        <taxon>Streptophyta</taxon>
        <taxon>Embryophyta</taxon>
        <taxon>Tracheophyta</taxon>
        <taxon>Spermatophyta</taxon>
        <taxon>Magnoliopsida</taxon>
        <taxon>eudicotyledons</taxon>
        <taxon>Gunneridae</taxon>
        <taxon>Pentapetalae</taxon>
        <taxon>asterids</taxon>
        <taxon>lamiids</taxon>
        <taxon>Solanales</taxon>
        <taxon>Solanaceae</taxon>
        <taxon>Solanoideae</taxon>
        <taxon>Solaneae</taxon>
        <taxon>Solanum</taxon>
    </lineage>
</organism>
<proteinExistence type="predicted"/>
<dbReference type="EMBL" id="JAIVGD010000018">
    <property type="protein sequence ID" value="KAH0755916.1"/>
    <property type="molecule type" value="Genomic_DNA"/>
</dbReference>